<dbReference type="EMBL" id="JBEPIJ010000002">
    <property type="protein sequence ID" value="MES0872911.1"/>
    <property type="molecule type" value="Genomic_DNA"/>
</dbReference>
<comment type="caution">
    <text evidence="3">The sequence shown here is derived from an EMBL/GenBank/DDBJ whole genome shotgun (WGS) entry which is preliminary data.</text>
</comment>
<keyword evidence="4" id="KW-1185">Reference proteome</keyword>
<evidence type="ECO:0008006" key="5">
    <source>
        <dbReference type="Google" id="ProtNLM"/>
    </source>
</evidence>
<organism evidence="3 4">
    <name type="scientific">Sinimarinibacterium thermocellulolyticum</name>
    <dbReference type="NCBI Taxonomy" id="3170016"/>
    <lineage>
        <taxon>Bacteria</taxon>
        <taxon>Pseudomonadati</taxon>
        <taxon>Pseudomonadota</taxon>
        <taxon>Gammaproteobacteria</taxon>
        <taxon>Nevskiales</taxon>
        <taxon>Nevskiaceae</taxon>
        <taxon>Sinimarinibacterium</taxon>
    </lineage>
</organism>
<dbReference type="Proteomes" id="UP001465331">
    <property type="component" value="Unassembled WGS sequence"/>
</dbReference>
<reference evidence="3 4" key="1">
    <citation type="submission" date="2024-06" db="EMBL/GenBank/DDBJ databases">
        <authorList>
            <person name="Li Z."/>
            <person name="Jiang Y."/>
        </authorList>
    </citation>
    <scope>NUCLEOTIDE SEQUENCE [LARGE SCALE GENOMIC DNA]</scope>
    <source>
        <strain evidence="3 4">HSW-8</strain>
    </source>
</reference>
<keyword evidence="2" id="KW-0732">Signal</keyword>
<evidence type="ECO:0000256" key="2">
    <source>
        <dbReference type="SAM" id="SignalP"/>
    </source>
</evidence>
<keyword evidence="1" id="KW-1133">Transmembrane helix</keyword>
<name>A0ABV2A7P7_9GAMM</name>
<protein>
    <recommendedName>
        <fullName evidence="5">Multidrug transporter</fullName>
    </recommendedName>
</protein>
<proteinExistence type="predicted"/>
<sequence length="96" mass="10042">MNSLKRYAVAAVLVLSASAAHAQIDSVDESPSAAAMAFDFAVVRPLGLVATVGGIALFIAQLPFALIQGEPPSEPARRFVVEPAAYTFSRPLGELE</sequence>
<evidence type="ECO:0000313" key="3">
    <source>
        <dbReference type="EMBL" id="MES0872911.1"/>
    </source>
</evidence>
<feature type="signal peptide" evidence="2">
    <location>
        <begin position="1"/>
        <end position="22"/>
    </location>
</feature>
<evidence type="ECO:0000313" key="4">
    <source>
        <dbReference type="Proteomes" id="UP001465331"/>
    </source>
</evidence>
<feature type="transmembrane region" description="Helical" evidence="1">
    <location>
        <begin position="46"/>
        <end position="67"/>
    </location>
</feature>
<keyword evidence="1" id="KW-0472">Membrane</keyword>
<gene>
    <name evidence="3" type="ORF">ABSH63_02615</name>
</gene>
<evidence type="ECO:0000256" key="1">
    <source>
        <dbReference type="SAM" id="Phobius"/>
    </source>
</evidence>
<feature type="chain" id="PRO_5045532174" description="Multidrug transporter" evidence="2">
    <location>
        <begin position="23"/>
        <end position="96"/>
    </location>
</feature>
<keyword evidence="1" id="KW-0812">Transmembrane</keyword>
<accession>A0ABV2A7P7</accession>